<organism evidence="2 3">
    <name type="scientific">Folsomia candida</name>
    <name type="common">Springtail</name>
    <dbReference type="NCBI Taxonomy" id="158441"/>
    <lineage>
        <taxon>Eukaryota</taxon>
        <taxon>Metazoa</taxon>
        <taxon>Ecdysozoa</taxon>
        <taxon>Arthropoda</taxon>
        <taxon>Hexapoda</taxon>
        <taxon>Collembola</taxon>
        <taxon>Entomobryomorpha</taxon>
        <taxon>Isotomoidea</taxon>
        <taxon>Isotomidae</taxon>
        <taxon>Proisotominae</taxon>
        <taxon>Folsomia</taxon>
    </lineage>
</organism>
<evidence type="ECO:0000256" key="1">
    <source>
        <dbReference type="SAM" id="MobiDB-lite"/>
    </source>
</evidence>
<protein>
    <submittedName>
        <fullName evidence="2">Uncharacterized protein</fullName>
    </submittedName>
</protein>
<sequence length="479" mass="54392">MSEDTILELFYDDNGEIDIAEIEDCTGYNKIYTTPLVDHTWETMSAVVGRTFHKNLTRVAQQRSREGRCKASRSSRYGISYAPTLSCSLGLVTQERLSGRKEKEEDEEEDEEGEEVQGEKKIIFMLKSFVRIFTNSPCAMEPSHCLTKLEHLEDVLRDHLLQQTSKFSPSTVEFMLSWGDAPMLGHWNLFAKEMQLYLPDPKQFISVPVSTINAIHKSLRWQGRDASLVLEELWDPSIAASALKSRAKLIPQPPEKENPYWDGVPAIQVESETLLLDYDDNGDIQARKLDDDEDIAGYHEIFLSPLVDSDWDAVAIAIGRKSGPKHAVQVFKYGISYAPTISCSLHMVTAEESIILLLKPWTRIFTNAIDALEPSNCLEKLHHLEQILKDHLLQQSSKFPSSTVEYMQSWGDGPMSEHWNLFARELHLNLPDPDQFHSIPVSTVDKLIERLKRYETAADLVTSLMDAKDRAAALIKRGK</sequence>
<name>A0A226EW40_FOLCA</name>
<evidence type="ECO:0000313" key="3">
    <source>
        <dbReference type="Proteomes" id="UP000198287"/>
    </source>
</evidence>
<dbReference type="Proteomes" id="UP000198287">
    <property type="component" value="Unassembled WGS sequence"/>
</dbReference>
<keyword evidence="3" id="KW-1185">Reference proteome</keyword>
<dbReference type="EMBL" id="LNIX01000001">
    <property type="protein sequence ID" value="OXA61739.1"/>
    <property type="molecule type" value="Genomic_DNA"/>
</dbReference>
<gene>
    <name evidence="2" type="ORF">Fcan01_01763</name>
</gene>
<feature type="compositionally biased region" description="Acidic residues" evidence="1">
    <location>
        <begin position="104"/>
        <end position="116"/>
    </location>
</feature>
<comment type="caution">
    <text evidence="2">The sequence shown here is derived from an EMBL/GenBank/DDBJ whole genome shotgun (WGS) entry which is preliminary data.</text>
</comment>
<dbReference type="AlphaFoldDB" id="A0A226EW40"/>
<evidence type="ECO:0000313" key="2">
    <source>
        <dbReference type="EMBL" id="OXA61739.1"/>
    </source>
</evidence>
<feature type="region of interest" description="Disordered" evidence="1">
    <location>
        <begin position="97"/>
        <end position="117"/>
    </location>
</feature>
<accession>A0A226EW40</accession>
<proteinExistence type="predicted"/>
<reference evidence="2 3" key="1">
    <citation type="submission" date="2015-12" db="EMBL/GenBank/DDBJ databases">
        <title>The genome of Folsomia candida.</title>
        <authorList>
            <person name="Faddeeva A."/>
            <person name="Derks M.F."/>
            <person name="Anvar Y."/>
            <person name="Smit S."/>
            <person name="Van Straalen N."/>
            <person name="Roelofs D."/>
        </authorList>
    </citation>
    <scope>NUCLEOTIDE SEQUENCE [LARGE SCALE GENOMIC DNA]</scope>
    <source>
        <strain evidence="2 3">VU population</strain>
        <tissue evidence="2">Whole body</tissue>
    </source>
</reference>